<organism evidence="2 3">
    <name type="scientific">Sistotremastrum niveocremeum HHB9708</name>
    <dbReference type="NCBI Taxonomy" id="1314777"/>
    <lineage>
        <taxon>Eukaryota</taxon>
        <taxon>Fungi</taxon>
        <taxon>Dikarya</taxon>
        <taxon>Basidiomycota</taxon>
        <taxon>Agaricomycotina</taxon>
        <taxon>Agaricomycetes</taxon>
        <taxon>Sistotremastrales</taxon>
        <taxon>Sistotremastraceae</taxon>
        <taxon>Sertulicium</taxon>
        <taxon>Sertulicium niveocremeum</taxon>
    </lineage>
</organism>
<dbReference type="EMBL" id="KV419396">
    <property type="protein sequence ID" value="KZS97679.1"/>
    <property type="molecule type" value="Genomic_DNA"/>
</dbReference>
<evidence type="ECO:0000256" key="1">
    <source>
        <dbReference type="SAM" id="MobiDB-lite"/>
    </source>
</evidence>
<sequence>MLLRHPPWEPTTPIGLRTLIRRIRRRPSRTTGTRHTKKTPSGRLRHAAAPSPSRIFPFCTSTAGVSRPTTGFSGVILCRFFHNNSDTRCIRSPAHLSMFAVFLSLAPPIPMLSPCVTSHPSDRRSVLFLQTSFHMDHSPSMIPNNLISCVA</sequence>
<feature type="region of interest" description="Disordered" evidence="1">
    <location>
        <begin position="25"/>
        <end position="49"/>
    </location>
</feature>
<name>A0A164ZFB7_9AGAM</name>
<reference evidence="2 3" key="1">
    <citation type="journal article" date="2016" name="Mol. Biol. Evol.">
        <title>Comparative Genomics of Early-Diverging Mushroom-Forming Fungi Provides Insights into the Origins of Lignocellulose Decay Capabilities.</title>
        <authorList>
            <person name="Nagy L.G."/>
            <person name="Riley R."/>
            <person name="Tritt A."/>
            <person name="Adam C."/>
            <person name="Daum C."/>
            <person name="Floudas D."/>
            <person name="Sun H."/>
            <person name="Yadav J.S."/>
            <person name="Pangilinan J."/>
            <person name="Larsson K.H."/>
            <person name="Matsuura K."/>
            <person name="Barry K."/>
            <person name="Labutti K."/>
            <person name="Kuo R."/>
            <person name="Ohm R.A."/>
            <person name="Bhattacharya S.S."/>
            <person name="Shirouzu T."/>
            <person name="Yoshinaga Y."/>
            <person name="Martin F.M."/>
            <person name="Grigoriev I.V."/>
            <person name="Hibbett D.S."/>
        </authorList>
    </citation>
    <scope>NUCLEOTIDE SEQUENCE [LARGE SCALE GENOMIC DNA]</scope>
    <source>
        <strain evidence="2 3">HHB9708</strain>
    </source>
</reference>
<protein>
    <submittedName>
        <fullName evidence="2">Uncharacterized protein</fullName>
    </submittedName>
</protein>
<dbReference type="AlphaFoldDB" id="A0A164ZFB7"/>
<keyword evidence="3" id="KW-1185">Reference proteome</keyword>
<proteinExistence type="predicted"/>
<evidence type="ECO:0000313" key="2">
    <source>
        <dbReference type="EMBL" id="KZS97679.1"/>
    </source>
</evidence>
<evidence type="ECO:0000313" key="3">
    <source>
        <dbReference type="Proteomes" id="UP000076722"/>
    </source>
</evidence>
<dbReference type="Proteomes" id="UP000076722">
    <property type="component" value="Unassembled WGS sequence"/>
</dbReference>
<accession>A0A164ZFB7</accession>
<feature type="compositionally biased region" description="Basic residues" evidence="1">
    <location>
        <begin position="25"/>
        <end position="46"/>
    </location>
</feature>
<gene>
    <name evidence="2" type="ORF">SISNIDRAFT_423001</name>
</gene>